<reference evidence="2" key="2">
    <citation type="submission" date="2013-07" db="EMBL/GenBank/DDBJ databases">
        <authorList>
            <consortium name="The Broad Institute Genome Sequencing Platform"/>
            <person name="Cuomo C."/>
            <person name="Litvintseva A."/>
            <person name="Chen Y."/>
            <person name="Heitman J."/>
            <person name="Sun S."/>
            <person name="Springer D."/>
            <person name="Dromer F."/>
            <person name="Young S.K."/>
            <person name="Zeng Q."/>
            <person name="Gargeya S."/>
            <person name="Fitzgerald M."/>
            <person name="Abouelleil A."/>
            <person name="Alvarado L."/>
            <person name="Berlin A.M."/>
            <person name="Chapman S.B."/>
            <person name="Dewar J."/>
            <person name="Goldberg J."/>
            <person name="Griggs A."/>
            <person name="Gujja S."/>
            <person name="Hansen M."/>
            <person name="Howarth C."/>
            <person name="Imamovic A."/>
            <person name="Larimer J."/>
            <person name="McCowan C."/>
            <person name="Murphy C."/>
            <person name="Pearson M."/>
            <person name="Priest M."/>
            <person name="Roberts A."/>
            <person name="Saif S."/>
            <person name="Shea T."/>
            <person name="Sykes S."/>
            <person name="Wortman J."/>
            <person name="Nusbaum C."/>
            <person name="Birren B."/>
        </authorList>
    </citation>
    <scope>NUCLEOTIDE SEQUENCE</scope>
    <source>
        <strain evidence="2">CBS 10118</strain>
    </source>
</reference>
<name>A0A1B9G0A9_9TREE</name>
<protein>
    <submittedName>
        <fullName evidence="1">Uncharacterized protein</fullName>
    </submittedName>
</protein>
<dbReference type="KEGG" id="kbi:30210311"/>
<dbReference type="VEuPathDB" id="FungiDB:I302_05912"/>
<keyword evidence="3" id="KW-1185">Reference proteome</keyword>
<reference evidence="1" key="1">
    <citation type="submission" date="2013-07" db="EMBL/GenBank/DDBJ databases">
        <title>The Genome Sequence of Cryptococcus bestiolae CBS10118.</title>
        <authorList>
            <consortium name="The Broad Institute Genome Sequencing Platform"/>
            <person name="Cuomo C."/>
            <person name="Litvintseva A."/>
            <person name="Chen Y."/>
            <person name="Heitman J."/>
            <person name="Sun S."/>
            <person name="Springer D."/>
            <person name="Dromer F."/>
            <person name="Young S.K."/>
            <person name="Zeng Q."/>
            <person name="Gargeya S."/>
            <person name="Fitzgerald M."/>
            <person name="Abouelleil A."/>
            <person name="Alvarado L."/>
            <person name="Berlin A.M."/>
            <person name="Chapman S.B."/>
            <person name="Dewar J."/>
            <person name="Goldberg J."/>
            <person name="Griggs A."/>
            <person name="Gujja S."/>
            <person name="Hansen M."/>
            <person name="Howarth C."/>
            <person name="Imamovic A."/>
            <person name="Larimer J."/>
            <person name="McCowan C."/>
            <person name="Murphy C."/>
            <person name="Pearson M."/>
            <person name="Priest M."/>
            <person name="Roberts A."/>
            <person name="Saif S."/>
            <person name="Shea T."/>
            <person name="Sykes S."/>
            <person name="Wortman J."/>
            <person name="Nusbaum C."/>
            <person name="Birren B."/>
        </authorList>
    </citation>
    <scope>NUCLEOTIDE SEQUENCE [LARGE SCALE GENOMIC DNA]</scope>
    <source>
        <strain evidence="1">CBS 10118</strain>
    </source>
</reference>
<accession>A0A1B9G0A9</accession>
<evidence type="ECO:0000313" key="3">
    <source>
        <dbReference type="Proteomes" id="UP000092730"/>
    </source>
</evidence>
<evidence type="ECO:0000313" key="2">
    <source>
        <dbReference type="EMBL" id="WVW84787.1"/>
    </source>
</evidence>
<dbReference type="EMBL" id="KI894022">
    <property type="protein sequence ID" value="OCF24452.1"/>
    <property type="molecule type" value="Genomic_DNA"/>
</dbReference>
<organism evidence="1">
    <name type="scientific">Kwoniella bestiolae CBS 10118</name>
    <dbReference type="NCBI Taxonomy" id="1296100"/>
    <lineage>
        <taxon>Eukaryota</taxon>
        <taxon>Fungi</taxon>
        <taxon>Dikarya</taxon>
        <taxon>Basidiomycota</taxon>
        <taxon>Agaricomycotina</taxon>
        <taxon>Tremellomycetes</taxon>
        <taxon>Tremellales</taxon>
        <taxon>Cryptococcaceae</taxon>
        <taxon>Kwoniella</taxon>
    </lineage>
</organism>
<evidence type="ECO:0000313" key="1">
    <source>
        <dbReference type="EMBL" id="OCF24452.1"/>
    </source>
</evidence>
<dbReference type="AlphaFoldDB" id="A0A1B9G0A9"/>
<gene>
    <name evidence="1" type="ORF">I302_05912</name>
    <name evidence="2" type="ORF">I302_106822</name>
</gene>
<dbReference type="Proteomes" id="UP000092730">
    <property type="component" value="Chromosome 5"/>
</dbReference>
<dbReference type="RefSeq" id="XP_019045522.1">
    <property type="nucleotide sequence ID" value="XM_019192525.1"/>
</dbReference>
<sequence length="107" mass="12097">MKRGHSIFCIVSYKLITGYSMGCFSSKDIDPSYHGNPRHPAIPLTPMYGVHPQQPPSRYSYFAGPPSTPTTGGITTTSEWHDRANQHREIQRQMSGQGFRHWQNAGY</sequence>
<dbReference type="GeneID" id="30210311"/>
<reference evidence="1" key="3">
    <citation type="submission" date="2014-01" db="EMBL/GenBank/DDBJ databases">
        <title>Evolution of pathogenesis and genome organization in the Tremellales.</title>
        <authorList>
            <person name="Cuomo C."/>
            <person name="Litvintseva A."/>
            <person name="Heitman J."/>
            <person name="Chen Y."/>
            <person name="Sun S."/>
            <person name="Springer D."/>
            <person name="Dromer F."/>
            <person name="Young S."/>
            <person name="Zeng Q."/>
            <person name="Chapman S."/>
            <person name="Gujja S."/>
            <person name="Saif S."/>
            <person name="Birren B."/>
        </authorList>
    </citation>
    <scope>NUCLEOTIDE SEQUENCE</scope>
    <source>
        <strain evidence="1">CBS 10118</strain>
    </source>
</reference>
<reference evidence="2" key="4">
    <citation type="submission" date="2024-02" db="EMBL/GenBank/DDBJ databases">
        <title>Comparative genomics of Cryptococcus and Kwoniella reveals pathogenesis evolution and contrasting modes of karyotype evolution via chromosome fusion or intercentromeric recombination.</title>
        <authorList>
            <person name="Coelho M.A."/>
            <person name="David-Palma M."/>
            <person name="Shea T."/>
            <person name="Bowers K."/>
            <person name="McGinley-Smith S."/>
            <person name="Mohammad A.W."/>
            <person name="Gnirke A."/>
            <person name="Yurkov A.M."/>
            <person name="Nowrousian M."/>
            <person name="Sun S."/>
            <person name="Cuomo C.A."/>
            <person name="Heitman J."/>
        </authorList>
    </citation>
    <scope>NUCLEOTIDE SEQUENCE</scope>
    <source>
        <strain evidence="2">CBS 10118</strain>
    </source>
</reference>
<dbReference type="EMBL" id="CP144545">
    <property type="protein sequence ID" value="WVW84787.1"/>
    <property type="molecule type" value="Genomic_DNA"/>
</dbReference>
<proteinExistence type="predicted"/>